<accession>A0AAD8LAK4</accession>
<dbReference type="EMBL" id="JAUHHV010000001">
    <property type="protein sequence ID" value="KAK1437962.1"/>
    <property type="molecule type" value="Genomic_DNA"/>
</dbReference>
<keyword evidence="2" id="KW-1185">Reference proteome</keyword>
<comment type="caution">
    <text evidence="1">The sequence shown here is derived from an EMBL/GenBank/DDBJ whole genome shotgun (WGS) entry which is preliminary data.</text>
</comment>
<sequence>MIAIQCVNQSISRLAFKSKRCYVAADLRGVNKPNSKSLLLLIVTNSFVLLVDFSTCLWDLHTTQAHATFNSCNVGWLATILSRSHGSDCTELDYLC</sequence>
<proteinExistence type="predicted"/>
<reference evidence="1" key="1">
    <citation type="journal article" date="2023" name="bioRxiv">
        <title>Improved chromosome-level genome assembly for marigold (Tagetes erecta).</title>
        <authorList>
            <person name="Jiang F."/>
            <person name="Yuan L."/>
            <person name="Wang S."/>
            <person name="Wang H."/>
            <person name="Xu D."/>
            <person name="Wang A."/>
            <person name="Fan W."/>
        </authorList>
    </citation>
    <scope>NUCLEOTIDE SEQUENCE</scope>
    <source>
        <strain evidence="1">WSJ</strain>
        <tissue evidence="1">Leaf</tissue>
    </source>
</reference>
<organism evidence="1 2">
    <name type="scientific">Tagetes erecta</name>
    <name type="common">African marigold</name>
    <dbReference type="NCBI Taxonomy" id="13708"/>
    <lineage>
        <taxon>Eukaryota</taxon>
        <taxon>Viridiplantae</taxon>
        <taxon>Streptophyta</taxon>
        <taxon>Embryophyta</taxon>
        <taxon>Tracheophyta</taxon>
        <taxon>Spermatophyta</taxon>
        <taxon>Magnoliopsida</taxon>
        <taxon>eudicotyledons</taxon>
        <taxon>Gunneridae</taxon>
        <taxon>Pentapetalae</taxon>
        <taxon>asterids</taxon>
        <taxon>campanulids</taxon>
        <taxon>Asterales</taxon>
        <taxon>Asteraceae</taxon>
        <taxon>Asteroideae</taxon>
        <taxon>Heliantheae alliance</taxon>
        <taxon>Tageteae</taxon>
        <taxon>Tagetes</taxon>
    </lineage>
</organism>
<evidence type="ECO:0000313" key="1">
    <source>
        <dbReference type="EMBL" id="KAK1437962.1"/>
    </source>
</evidence>
<gene>
    <name evidence="1" type="ORF">QVD17_03763</name>
</gene>
<dbReference type="AlphaFoldDB" id="A0AAD8LAK4"/>
<evidence type="ECO:0000313" key="2">
    <source>
        <dbReference type="Proteomes" id="UP001229421"/>
    </source>
</evidence>
<protein>
    <submittedName>
        <fullName evidence="1">Uncharacterized protein</fullName>
    </submittedName>
</protein>
<dbReference type="Proteomes" id="UP001229421">
    <property type="component" value="Unassembled WGS sequence"/>
</dbReference>
<name>A0AAD8LAK4_TARER</name>